<dbReference type="EMBL" id="JAAATY010000012">
    <property type="protein sequence ID" value="NRN67033.1"/>
    <property type="molecule type" value="Genomic_DNA"/>
</dbReference>
<protein>
    <submittedName>
        <fullName evidence="8">Threonine/homoserine efflux transporter RhtA</fullName>
    </submittedName>
</protein>
<evidence type="ECO:0000313" key="9">
    <source>
        <dbReference type="Proteomes" id="UP000763557"/>
    </source>
</evidence>
<gene>
    <name evidence="8" type="ORF">GC106_42660</name>
</gene>
<reference evidence="8 9" key="1">
    <citation type="submission" date="2020-01" db="EMBL/GenBank/DDBJ databases">
        <title>Kibdelosporangium persica a novel Actinomycetes from a hot desert in Iran.</title>
        <authorList>
            <person name="Safaei N."/>
            <person name="Zaburannyi N."/>
            <person name="Mueller R."/>
            <person name="Wink J."/>
        </authorList>
    </citation>
    <scope>NUCLEOTIDE SEQUENCE [LARGE SCALE GENOMIC DNA]</scope>
    <source>
        <strain evidence="8 9">4NS15</strain>
    </source>
</reference>
<dbReference type="InterPro" id="IPR000620">
    <property type="entry name" value="EamA_dom"/>
</dbReference>
<evidence type="ECO:0000256" key="6">
    <source>
        <dbReference type="SAM" id="Phobius"/>
    </source>
</evidence>
<feature type="domain" description="EamA" evidence="7">
    <location>
        <begin position="2"/>
        <end position="133"/>
    </location>
</feature>
<organism evidence="8 9">
    <name type="scientific">Kibdelosporangium persicum</name>
    <dbReference type="NCBI Taxonomy" id="2698649"/>
    <lineage>
        <taxon>Bacteria</taxon>
        <taxon>Bacillati</taxon>
        <taxon>Actinomycetota</taxon>
        <taxon>Actinomycetes</taxon>
        <taxon>Pseudonocardiales</taxon>
        <taxon>Pseudonocardiaceae</taxon>
        <taxon>Kibdelosporangium</taxon>
    </lineage>
</organism>
<evidence type="ECO:0000256" key="5">
    <source>
        <dbReference type="ARBA" id="ARBA00023136"/>
    </source>
</evidence>
<dbReference type="InterPro" id="IPR037185">
    <property type="entry name" value="EmrE-like"/>
</dbReference>
<feature type="transmembrane region" description="Helical" evidence="6">
    <location>
        <begin position="143"/>
        <end position="163"/>
    </location>
</feature>
<keyword evidence="4 6" id="KW-1133">Transmembrane helix</keyword>
<dbReference type="PANTHER" id="PTHR32322:SF9">
    <property type="entry name" value="AMINO-ACID METABOLITE EFFLUX PUMP-RELATED"/>
    <property type="match status" value="1"/>
</dbReference>
<feature type="transmembrane region" description="Helical" evidence="6">
    <location>
        <begin position="119"/>
        <end position="137"/>
    </location>
</feature>
<feature type="transmembrane region" description="Helical" evidence="6">
    <location>
        <begin position="60"/>
        <end position="81"/>
    </location>
</feature>
<keyword evidence="3 6" id="KW-0812">Transmembrane</keyword>
<dbReference type="SUPFAM" id="SSF103481">
    <property type="entry name" value="Multidrug resistance efflux transporter EmrE"/>
    <property type="match status" value="2"/>
</dbReference>
<evidence type="ECO:0000256" key="1">
    <source>
        <dbReference type="ARBA" id="ARBA00004141"/>
    </source>
</evidence>
<dbReference type="RefSeq" id="WP_173134089.1">
    <property type="nucleotide sequence ID" value="NZ_CBCSGW010000001.1"/>
</dbReference>
<sequence length="299" mass="30736">MVLFLLLGLIWGGSHTFITISLTGLTPSQLVLARLVLGAVVLLAIVRLRGIRLPAFGRVWGHIAMAAVLGLVAPFLLLAWGQQHTSAGMAGVLIGAMPLITLAFATTTLPGERATWRKTTGLLIGFAGVVLVVSPWGSAPGSLGGQLAVLGAAACYAAQAVYVCKVLSGLDIVPLALAAAQVLAAAALQAAVTPVFEWREPTFTWPVLVSILLLGAVATGAGYVLYFRLIRDFGATTASAVNYLVPVAAVVIGVITLSESITWSMAAGAVIVLLGLAVAENRLGAVPSEARRAGKVTAR</sequence>
<evidence type="ECO:0000313" key="8">
    <source>
        <dbReference type="EMBL" id="NRN67033.1"/>
    </source>
</evidence>
<evidence type="ECO:0000259" key="7">
    <source>
        <dbReference type="Pfam" id="PF00892"/>
    </source>
</evidence>
<comment type="similarity">
    <text evidence="2">Belongs to the EamA transporter family.</text>
</comment>
<dbReference type="Proteomes" id="UP000763557">
    <property type="component" value="Unassembled WGS sequence"/>
</dbReference>
<feature type="transmembrane region" description="Helical" evidence="6">
    <location>
        <begin position="175"/>
        <end position="196"/>
    </location>
</feature>
<proteinExistence type="inferred from homology"/>
<evidence type="ECO:0000256" key="3">
    <source>
        <dbReference type="ARBA" id="ARBA00022692"/>
    </source>
</evidence>
<dbReference type="Pfam" id="PF00892">
    <property type="entry name" value="EamA"/>
    <property type="match status" value="2"/>
</dbReference>
<evidence type="ECO:0000256" key="2">
    <source>
        <dbReference type="ARBA" id="ARBA00007362"/>
    </source>
</evidence>
<feature type="transmembrane region" description="Helical" evidence="6">
    <location>
        <begin position="261"/>
        <end position="279"/>
    </location>
</feature>
<comment type="subcellular location">
    <subcellularLocation>
        <location evidence="1">Membrane</location>
        <topology evidence="1">Multi-pass membrane protein</topology>
    </subcellularLocation>
</comment>
<feature type="transmembrane region" description="Helical" evidence="6">
    <location>
        <begin position="87"/>
        <end position="107"/>
    </location>
</feature>
<dbReference type="PANTHER" id="PTHR32322">
    <property type="entry name" value="INNER MEMBRANE TRANSPORTER"/>
    <property type="match status" value="1"/>
</dbReference>
<keyword evidence="5 6" id="KW-0472">Membrane</keyword>
<keyword evidence="9" id="KW-1185">Reference proteome</keyword>
<accession>A0ABX2F886</accession>
<name>A0ABX2F886_9PSEU</name>
<feature type="transmembrane region" description="Helical" evidence="6">
    <location>
        <begin position="32"/>
        <end position="48"/>
    </location>
</feature>
<feature type="domain" description="EamA" evidence="7">
    <location>
        <begin position="145"/>
        <end position="278"/>
    </location>
</feature>
<evidence type="ECO:0000256" key="4">
    <source>
        <dbReference type="ARBA" id="ARBA00022989"/>
    </source>
</evidence>
<feature type="transmembrane region" description="Helical" evidence="6">
    <location>
        <begin position="233"/>
        <end position="255"/>
    </location>
</feature>
<feature type="transmembrane region" description="Helical" evidence="6">
    <location>
        <begin position="202"/>
        <end position="226"/>
    </location>
</feature>
<dbReference type="InterPro" id="IPR050638">
    <property type="entry name" value="AA-Vitamin_Transporters"/>
</dbReference>
<comment type="caution">
    <text evidence="8">The sequence shown here is derived from an EMBL/GenBank/DDBJ whole genome shotgun (WGS) entry which is preliminary data.</text>
</comment>